<evidence type="ECO:0000313" key="2">
    <source>
        <dbReference type="Proteomes" id="UP000285084"/>
    </source>
</evidence>
<accession>A0A420M8E7</accession>
<reference evidence="1 2" key="1">
    <citation type="journal article" date="2018" name="Sci. Rep.">
        <title>Characterisation of pathogen-specific regions and novel effector candidates in Fusarium oxysporum f. sp. cepae.</title>
        <authorList>
            <person name="Armitage A.D."/>
            <person name="Taylor A."/>
            <person name="Sobczyk M.K."/>
            <person name="Baxter L."/>
            <person name="Greenfield B.P."/>
            <person name="Bates H.J."/>
            <person name="Wilson F."/>
            <person name="Jackson A.C."/>
            <person name="Ott S."/>
            <person name="Harrison R.J."/>
            <person name="Clarkson J.P."/>
        </authorList>
    </citation>
    <scope>NUCLEOTIDE SEQUENCE [LARGE SCALE GENOMIC DNA]</scope>
    <source>
        <strain evidence="1 2">Fo_A13</strain>
    </source>
</reference>
<proteinExistence type="predicted"/>
<dbReference type="AlphaFoldDB" id="A0A420M8E7"/>
<evidence type="ECO:0000313" key="1">
    <source>
        <dbReference type="EMBL" id="RKK58276.1"/>
    </source>
</evidence>
<protein>
    <submittedName>
        <fullName evidence="1">Uncharacterized protein</fullName>
    </submittedName>
</protein>
<organism evidence="1 2">
    <name type="scientific">Fusarium oxysporum</name>
    <name type="common">Fusarium vascular wilt</name>
    <dbReference type="NCBI Taxonomy" id="5507"/>
    <lineage>
        <taxon>Eukaryota</taxon>
        <taxon>Fungi</taxon>
        <taxon>Dikarya</taxon>
        <taxon>Ascomycota</taxon>
        <taxon>Pezizomycotina</taxon>
        <taxon>Sordariomycetes</taxon>
        <taxon>Hypocreomycetidae</taxon>
        <taxon>Hypocreales</taxon>
        <taxon>Nectriaceae</taxon>
        <taxon>Fusarium</taxon>
        <taxon>Fusarium oxysporum species complex</taxon>
    </lineage>
</organism>
<gene>
    <name evidence="1" type="ORF">BFJ69_g17406</name>
</gene>
<name>A0A420M8E7_FUSOX</name>
<dbReference type="Proteomes" id="UP000285084">
    <property type="component" value="Unassembled WGS sequence"/>
</dbReference>
<dbReference type="EMBL" id="MRCX01000796">
    <property type="protein sequence ID" value="RKK58276.1"/>
    <property type="molecule type" value="Genomic_DNA"/>
</dbReference>
<sequence length="142" mass="16405">MPGLRHEDMFKGEPWTSLPDHNTGIKAFRECLRELLGQIAEKQQSWRVLTSTTSALDADYSTHQAFADDNLRLVTEVVNMMDEFAVDFEVRAHTYFFETACRTILVSPQFVRSDFEDDEEEEIDEKPSTCFDLNLYPDLEAS</sequence>
<comment type="caution">
    <text evidence="1">The sequence shown here is derived from an EMBL/GenBank/DDBJ whole genome shotgun (WGS) entry which is preliminary data.</text>
</comment>